<dbReference type="EMBL" id="SHKR01000014">
    <property type="protein sequence ID" value="RZU12588.1"/>
    <property type="molecule type" value="Genomic_DNA"/>
</dbReference>
<comment type="caution">
    <text evidence="3">The sequence shown here is derived from an EMBL/GenBank/DDBJ whole genome shotgun (WGS) entry which is preliminary data.</text>
</comment>
<name>A0A4Q7WRV1_9ACTN</name>
<organism evidence="3 4">
    <name type="scientific">Kribbella rubisoli</name>
    <dbReference type="NCBI Taxonomy" id="3075929"/>
    <lineage>
        <taxon>Bacteria</taxon>
        <taxon>Bacillati</taxon>
        <taxon>Actinomycetota</taxon>
        <taxon>Actinomycetes</taxon>
        <taxon>Propionibacteriales</taxon>
        <taxon>Kribbellaceae</taxon>
        <taxon>Kribbella</taxon>
    </lineage>
</organism>
<feature type="signal peptide" evidence="2">
    <location>
        <begin position="1"/>
        <end position="23"/>
    </location>
</feature>
<dbReference type="Proteomes" id="UP000292027">
    <property type="component" value="Unassembled WGS sequence"/>
</dbReference>
<evidence type="ECO:0000313" key="3">
    <source>
        <dbReference type="EMBL" id="RZU12588.1"/>
    </source>
</evidence>
<keyword evidence="4" id="KW-1185">Reference proteome</keyword>
<accession>A0A4Q7WRV1</accession>
<dbReference type="RefSeq" id="WP_130447166.1">
    <property type="nucleotide sequence ID" value="NZ_SHKR01000014.1"/>
</dbReference>
<evidence type="ECO:0000256" key="2">
    <source>
        <dbReference type="SAM" id="SignalP"/>
    </source>
</evidence>
<feature type="compositionally biased region" description="Low complexity" evidence="1">
    <location>
        <begin position="25"/>
        <end position="35"/>
    </location>
</feature>
<evidence type="ECO:0000313" key="4">
    <source>
        <dbReference type="Proteomes" id="UP000292027"/>
    </source>
</evidence>
<dbReference type="PROSITE" id="PS51257">
    <property type="entry name" value="PROKAR_LIPOPROTEIN"/>
    <property type="match status" value="1"/>
</dbReference>
<evidence type="ECO:0008006" key="5">
    <source>
        <dbReference type="Google" id="ProtNLM"/>
    </source>
</evidence>
<dbReference type="AlphaFoldDB" id="A0A4Q7WRV1"/>
<protein>
    <recommendedName>
        <fullName evidence="5">LppP/LprE lipoprotein</fullName>
    </recommendedName>
</protein>
<feature type="compositionally biased region" description="Polar residues" evidence="1">
    <location>
        <begin position="49"/>
        <end position="58"/>
    </location>
</feature>
<gene>
    <name evidence="3" type="ORF">EV645_5861</name>
</gene>
<evidence type="ECO:0000256" key="1">
    <source>
        <dbReference type="SAM" id="MobiDB-lite"/>
    </source>
</evidence>
<reference evidence="3 4" key="1">
    <citation type="journal article" date="2015" name="Stand. Genomic Sci.">
        <title>Genomic Encyclopedia of Bacterial and Archaeal Type Strains, Phase III: the genomes of soil and plant-associated and newly described type strains.</title>
        <authorList>
            <person name="Whitman W.B."/>
            <person name="Woyke T."/>
            <person name="Klenk H.P."/>
            <person name="Zhou Y."/>
            <person name="Lilburn T.G."/>
            <person name="Beck B.J."/>
            <person name="De Vos P."/>
            <person name="Vandamme P."/>
            <person name="Eisen J.A."/>
            <person name="Garrity G."/>
            <person name="Hugenholtz P."/>
            <person name="Kyrpides N.C."/>
        </authorList>
    </citation>
    <scope>NUCLEOTIDE SEQUENCE [LARGE SCALE GENOMIC DNA]</scope>
    <source>
        <strain evidence="3 4">VKM Ac-2540</strain>
    </source>
</reference>
<feature type="region of interest" description="Disordered" evidence="1">
    <location>
        <begin position="23"/>
        <end position="58"/>
    </location>
</feature>
<sequence length="187" mass="19059">MRALVAFVSVTVLLLTGCSSSDGGTPTPVVTATADDTTEPAPEPTDAESTQPEQQQPSISIVSLPIGGSSVDDLHPNCYSVSLTDTSLPADTTIELGSATFKPEGVFAADQQSCPGDLPACTGVRWTADQHDTCYVGVRQLVSSGSTTLQVPGQATCESQSDCDSLLGRSGSQIVLTALPAETPSGG</sequence>
<keyword evidence="2" id="KW-0732">Signal</keyword>
<proteinExistence type="predicted"/>
<feature type="chain" id="PRO_5038644981" description="LppP/LprE lipoprotein" evidence="2">
    <location>
        <begin position="24"/>
        <end position="187"/>
    </location>
</feature>
<dbReference type="OrthoDB" id="3830508at2"/>